<keyword evidence="4" id="KW-0680">Restriction system</keyword>
<dbReference type="EC" id="2.1.1.37" evidence="8"/>
<gene>
    <name evidence="9" type="ORF">AGR2A_Cc30198</name>
</gene>
<dbReference type="GO" id="GO:0032259">
    <property type="term" value="P:methylation"/>
    <property type="evidence" value="ECO:0007669"/>
    <property type="project" value="UniProtKB-KW"/>
</dbReference>
<dbReference type="PRINTS" id="PR00105">
    <property type="entry name" value="C5METTRFRASE"/>
</dbReference>
<organism evidence="9 10">
    <name type="scientific">Agrobacterium genomosp. 2 str. CFBP 5494</name>
    <dbReference type="NCBI Taxonomy" id="1183436"/>
    <lineage>
        <taxon>Bacteria</taxon>
        <taxon>Pseudomonadati</taxon>
        <taxon>Pseudomonadota</taxon>
        <taxon>Alphaproteobacteria</taxon>
        <taxon>Hyphomicrobiales</taxon>
        <taxon>Rhizobiaceae</taxon>
        <taxon>Rhizobium/Agrobacterium group</taxon>
        <taxon>Agrobacterium</taxon>
        <taxon>Agrobacterium tumefaciens complex</taxon>
    </lineage>
</organism>
<dbReference type="PROSITE" id="PS00094">
    <property type="entry name" value="C5_MTASE_1"/>
    <property type="match status" value="1"/>
</dbReference>
<dbReference type="SUPFAM" id="SSF53335">
    <property type="entry name" value="S-adenosyl-L-methionine-dependent methyltransferases"/>
    <property type="match status" value="1"/>
</dbReference>
<dbReference type="GO" id="GO:0003886">
    <property type="term" value="F:DNA (cytosine-5-)-methyltransferase activity"/>
    <property type="evidence" value="ECO:0007669"/>
    <property type="project" value="UniProtKB-EC"/>
</dbReference>
<dbReference type="Pfam" id="PF00145">
    <property type="entry name" value="DNA_methylase"/>
    <property type="match status" value="2"/>
</dbReference>
<keyword evidence="10" id="KW-1185">Reference proteome</keyword>
<dbReference type="InterPro" id="IPR050750">
    <property type="entry name" value="C5-MTase"/>
</dbReference>
<comment type="similarity">
    <text evidence="6 7">Belongs to the class I-like SAM-binding methyltransferase superfamily. C5-methyltransferase family.</text>
</comment>
<dbReference type="PANTHER" id="PTHR46098">
    <property type="entry name" value="TRNA (CYTOSINE(38)-C(5))-METHYLTRANSFERASE"/>
    <property type="match status" value="1"/>
</dbReference>
<evidence type="ECO:0000256" key="3">
    <source>
        <dbReference type="ARBA" id="ARBA00022691"/>
    </source>
</evidence>
<dbReference type="PANTHER" id="PTHR46098:SF1">
    <property type="entry name" value="TRNA (CYTOSINE(38)-C(5))-METHYLTRANSFERASE"/>
    <property type="match status" value="1"/>
</dbReference>
<keyword evidence="2 6" id="KW-0808">Transferase</keyword>
<evidence type="ECO:0000256" key="6">
    <source>
        <dbReference type="PROSITE-ProRule" id="PRU01016"/>
    </source>
</evidence>
<dbReference type="InterPro" id="IPR018117">
    <property type="entry name" value="C5_DNA_meth_AS"/>
</dbReference>
<name>A0A9W5F0J0_9HYPH</name>
<evidence type="ECO:0000256" key="5">
    <source>
        <dbReference type="ARBA" id="ARBA00047422"/>
    </source>
</evidence>
<evidence type="ECO:0000256" key="2">
    <source>
        <dbReference type="ARBA" id="ARBA00022679"/>
    </source>
</evidence>
<feature type="active site" evidence="6">
    <location>
        <position position="91"/>
    </location>
</feature>
<dbReference type="Proteomes" id="UP000191933">
    <property type="component" value="Unassembled WGS sequence"/>
</dbReference>
<dbReference type="RefSeq" id="WP_072493919.1">
    <property type="nucleotide sequence ID" value="NZ_LT009718.1"/>
</dbReference>
<evidence type="ECO:0000313" key="9">
    <source>
        <dbReference type="EMBL" id="CUW92129.1"/>
    </source>
</evidence>
<dbReference type="GO" id="GO:0009307">
    <property type="term" value="P:DNA restriction-modification system"/>
    <property type="evidence" value="ECO:0007669"/>
    <property type="project" value="UniProtKB-KW"/>
</dbReference>
<protein>
    <recommendedName>
        <fullName evidence="8">Cytosine-specific methyltransferase</fullName>
        <ecNumber evidence="8">2.1.1.37</ecNumber>
    </recommendedName>
</protein>
<evidence type="ECO:0000313" key="10">
    <source>
        <dbReference type="Proteomes" id="UP000191933"/>
    </source>
</evidence>
<comment type="catalytic activity">
    <reaction evidence="5 8">
        <text>a 2'-deoxycytidine in DNA + S-adenosyl-L-methionine = a 5-methyl-2'-deoxycytidine in DNA + S-adenosyl-L-homocysteine + H(+)</text>
        <dbReference type="Rhea" id="RHEA:13681"/>
        <dbReference type="Rhea" id="RHEA-COMP:11369"/>
        <dbReference type="Rhea" id="RHEA-COMP:11370"/>
        <dbReference type="ChEBI" id="CHEBI:15378"/>
        <dbReference type="ChEBI" id="CHEBI:57856"/>
        <dbReference type="ChEBI" id="CHEBI:59789"/>
        <dbReference type="ChEBI" id="CHEBI:85452"/>
        <dbReference type="ChEBI" id="CHEBI:85454"/>
        <dbReference type="EC" id="2.1.1.37"/>
    </reaction>
</comment>
<dbReference type="Gene3D" id="3.40.50.150">
    <property type="entry name" value="Vaccinia Virus protein VP39"/>
    <property type="match status" value="1"/>
</dbReference>
<dbReference type="PROSITE" id="PS51679">
    <property type="entry name" value="SAM_MT_C5"/>
    <property type="match status" value="1"/>
</dbReference>
<sequence length="329" mass="34869">MQTNHITRTRDDAGVPPLKVLSLCSGIGGDVAALEYAGIPHDVAAVAEIDPIASAVLAQKFPTVPNLGDLTLADWSKHHEAIDILIAGIPCQPYSVAGRQRGVEDRRDVTADIVRIVRDVRPRYVLFENVAQYETLHGGKALDELRTGLVGFGYTVDHLVIDAAQVLPQRRKRLFILGCRGDAGGSPSQILADAASGGRRAEACGTARLPSADAASGGASVLHPPRLGTLMASGSGMNRPGMRGHELDFLVVQAFEGLGLVVRRPTPLEALRAQGFPDDWFDGISLAGKALTDLQKYKLIGNSWPVPVTAAILAGIFRHAQPGHLAQAA</sequence>
<evidence type="ECO:0000256" key="4">
    <source>
        <dbReference type="ARBA" id="ARBA00022747"/>
    </source>
</evidence>
<dbReference type="InterPro" id="IPR029063">
    <property type="entry name" value="SAM-dependent_MTases_sf"/>
</dbReference>
<dbReference type="EMBL" id="FBVY01000014">
    <property type="protein sequence ID" value="CUW92129.1"/>
    <property type="molecule type" value="Genomic_DNA"/>
</dbReference>
<evidence type="ECO:0000256" key="8">
    <source>
        <dbReference type="RuleBase" id="RU000417"/>
    </source>
</evidence>
<dbReference type="Gene3D" id="3.90.120.10">
    <property type="entry name" value="DNA Methylase, subunit A, domain 2"/>
    <property type="match status" value="1"/>
</dbReference>
<evidence type="ECO:0000256" key="7">
    <source>
        <dbReference type="RuleBase" id="RU000416"/>
    </source>
</evidence>
<evidence type="ECO:0000256" key="1">
    <source>
        <dbReference type="ARBA" id="ARBA00022603"/>
    </source>
</evidence>
<proteinExistence type="inferred from homology"/>
<keyword evidence="3 6" id="KW-0949">S-adenosyl-L-methionine</keyword>
<dbReference type="InterPro" id="IPR001525">
    <property type="entry name" value="C5_MeTfrase"/>
</dbReference>
<accession>A0A9W5F0J0</accession>
<keyword evidence="1 6" id="KW-0489">Methyltransferase</keyword>
<comment type="caution">
    <text evidence="9">The sequence shown here is derived from an EMBL/GenBank/DDBJ whole genome shotgun (WGS) entry which is preliminary data.</text>
</comment>
<dbReference type="NCBIfam" id="TIGR00675">
    <property type="entry name" value="dcm"/>
    <property type="match status" value="1"/>
</dbReference>
<reference evidence="9 10" key="1">
    <citation type="submission" date="2016-01" db="EMBL/GenBank/DDBJ databases">
        <authorList>
            <person name="Regsiter A."/>
            <person name="william w."/>
        </authorList>
    </citation>
    <scope>NUCLEOTIDE SEQUENCE [LARGE SCALE GENOMIC DNA]</scope>
    <source>
        <strain evidence="9 10">CFBP 5494</strain>
    </source>
</reference>
<dbReference type="AlphaFoldDB" id="A0A9W5F0J0"/>